<organism evidence="15 16">
    <name type="scientific">Spirilliplanes yamanashiensis</name>
    <dbReference type="NCBI Taxonomy" id="42233"/>
    <lineage>
        <taxon>Bacteria</taxon>
        <taxon>Bacillati</taxon>
        <taxon>Actinomycetota</taxon>
        <taxon>Actinomycetes</taxon>
        <taxon>Micromonosporales</taxon>
        <taxon>Micromonosporaceae</taxon>
        <taxon>Spirilliplanes</taxon>
    </lineage>
</organism>
<keyword evidence="13" id="KW-0460">Magnesium</keyword>
<sequence>MDTGPAGPAAAGPPSHRPFGGDAVPVTTAHLADACVRAGVPVRCVPLHPVTPGTRLAGRVLPARHAGSVDVFLEAIDGARPGDVLVVDNAGRRDEACVGDLVVLEAQAAGLAGLVVWGLHRDTADIRAIGLPVLSLGALPTGPLRLDARPPGALASATVGEWTVGPDDVVVGDDDGALFLPAGRADELLAVAASVRDTERRQADRIRAGEPLRAQLGLGAFVAARAARPGLTFREHLRAVGGAIEE</sequence>
<evidence type="ECO:0000256" key="4">
    <source>
        <dbReference type="ARBA" id="ARBA00011233"/>
    </source>
</evidence>
<dbReference type="PANTHER" id="PTHR33254:SF4">
    <property type="entry name" value="4-HYDROXY-4-METHYL-2-OXOGLUTARATE ALDOLASE 3-RELATED"/>
    <property type="match status" value="1"/>
</dbReference>
<dbReference type="Proteomes" id="UP000652013">
    <property type="component" value="Unassembled WGS sequence"/>
</dbReference>
<dbReference type="EMBL" id="BOOY01000007">
    <property type="protein sequence ID" value="GIJ01908.1"/>
    <property type="molecule type" value="Genomic_DNA"/>
</dbReference>
<evidence type="ECO:0000256" key="12">
    <source>
        <dbReference type="ARBA" id="ARBA00047973"/>
    </source>
</evidence>
<evidence type="ECO:0000256" key="6">
    <source>
        <dbReference type="ARBA" id="ARBA00012947"/>
    </source>
</evidence>
<dbReference type="Pfam" id="PF03737">
    <property type="entry name" value="RraA-like"/>
    <property type="match status" value="1"/>
</dbReference>
<feature type="compositionally biased region" description="Low complexity" evidence="14">
    <location>
        <begin position="1"/>
        <end position="14"/>
    </location>
</feature>
<keyword evidence="15" id="KW-0808">Transferase</keyword>
<evidence type="ECO:0000256" key="9">
    <source>
        <dbReference type="ARBA" id="ARBA00029596"/>
    </source>
</evidence>
<reference evidence="15" key="1">
    <citation type="submission" date="2021-01" db="EMBL/GenBank/DDBJ databases">
        <title>Whole genome shotgun sequence of Spirilliplanes yamanashiensis NBRC 15828.</title>
        <authorList>
            <person name="Komaki H."/>
            <person name="Tamura T."/>
        </authorList>
    </citation>
    <scope>NUCLEOTIDE SEQUENCE</scope>
    <source>
        <strain evidence="15">NBRC 15828</strain>
    </source>
</reference>
<dbReference type="InterPro" id="IPR005493">
    <property type="entry name" value="RraA/RraA-like"/>
</dbReference>
<name>A0A8J3Y538_9ACTN</name>
<dbReference type="SUPFAM" id="SSF89562">
    <property type="entry name" value="RraA-like"/>
    <property type="match status" value="1"/>
</dbReference>
<dbReference type="EC" id="4.1.3.17" evidence="5"/>
<dbReference type="GO" id="GO:0047443">
    <property type="term" value="F:4-hydroxy-4-methyl-2-oxoglutarate aldolase activity"/>
    <property type="evidence" value="ECO:0007669"/>
    <property type="project" value="UniProtKB-EC"/>
</dbReference>
<feature type="region of interest" description="Disordered" evidence="14">
    <location>
        <begin position="1"/>
        <end position="22"/>
    </location>
</feature>
<evidence type="ECO:0000256" key="3">
    <source>
        <dbReference type="ARBA" id="ARBA00008621"/>
    </source>
</evidence>
<comment type="caution">
    <text evidence="15">The sequence shown here is derived from an EMBL/GenBank/DDBJ whole genome shotgun (WGS) entry which is preliminary data.</text>
</comment>
<dbReference type="CDD" id="cd16841">
    <property type="entry name" value="RraA_family"/>
    <property type="match status" value="1"/>
</dbReference>
<evidence type="ECO:0000256" key="13">
    <source>
        <dbReference type="PIRSR" id="PIRSR605493-1"/>
    </source>
</evidence>
<dbReference type="EC" id="4.1.1.112" evidence="6"/>
<dbReference type="GO" id="GO:0008948">
    <property type="term" value="F:oxaloacetate decarboxylase activity"/>
    <property type="evidence" value="ECO:0007669"/>
    <property type="project" value="UniProtKB-EC"/>
</dbReference>
<evidence type="ECO:0000256" key="7">
    <source>
        <dbReference type="ARBA" id="ARBA00016549"/>
    </source>
</evidence>
<comment type="catalytic activity">
    <reaction evidence="12">
        <text>oxaloacetate + H(+) = pyruvate + CO2</text>
        <dbReference type="Rhea" id="RHEA:15641"/>
        <dbReference type="ChEBI" id="CHEBI:15361"/>
        <dbReference type="ChEBI" id="CHEBI:15378"/>
        <dbReference type="ChEBI" id="CHEBI:16452"/>
        <dbReference type="ChEBI" id="CHEBI:16526"/>
        <dbReference type="EC" id="4.1.1.112"/>
    </reaction>
</comment>
<keyword evidence="16" id="KW-1185">Reference proteome</keyword>
<evidence type="ECO:0000256" key="5">
    <source>
        <dbReference type="ARBA" id="ARBA00012213"/>
    </source>
</evidence>
<evidence type="ECO:0000313" key="15">
    <source>
        <dbReference type="EMBL" id="GIJ01908.1"/>
    </source>
</evidence>
<dbReference type="GO" id="GO:0046872">
    <property type="term" value="F:metal ion binding"/>
    <property type="evidence" value="ECO:0007669"/>
    <property type="project" value="UniProtKB-KW"/>
</dbReference>
<feature type="binding site" evidence="13">
    <location>
        <begin position="99"/>
        <end position="102"/>
    </location>
    <ligand>
        <name>substrate</name>
    </ligand>
</feature>
<dbReference type="GO" id="GO:0032259">
    <property type="term" value="P:methylation"/>
    <property type="evidence" value="ECO:0007669"/>
    <property type="project" value="UniProtKB-KW"/>
</dbReference>
<evidence type="ECO:0000256" key="11">
    <source>
        <dbReference type="ARBA" id="ARBA00032305"/>
    </source>
</evidence>
<comment type="cofactor">
    <cofactor evidence="13">
        <name>Mg(2+)</name>
        <dbReference type="ChEBI" id="CHEBI:18420"/>
    </cofactor>
</comment>
<dbReference type="RefSeq" id="WP_203937238.1">
    <property type="nucleotide sequence ID" value="NZ_BAAAGJ010000005.1"/>
</dbReference>
<evidence type="ECO:0000256" key="8">
    <source>
        <dbReference type="ARBA" id="ARBA00025046"/>
    </source>
</evidence>
<protein>
    <recommendedName>
        <fullName evidence="7">Putative 4-hydroxy-4-methyl-2-oxoglutarate aldolase</fullName>
        <ecNumber evidence="6">4.1.1.112</ecNumber>
        <ecNumber evidence="5">4.1.3.17</ecNumber>
    </recommendedName>
    <alternativeName>
        <fullName evidence="11">Oxaloacetate decarboxylase</fullName>
    </alternativeName>
    <alternativeName>
        <fullName evidence="9">Regulator of ribonuclease activity homolog</fullName>
    </alternativeName>
    <alternativeName>
        <fullName evidence="10">RraA-like protein</fullName>
    </alternativeName>
</protein>
<comment type="function">
    <text evidence="8">Catalyzes the aldol cleavage of 4-hydroxy-4-methyl-2-oxoglutarate (HMG) into 2 molecules of pyruvate. Also contains a secondary oxaloacetate (OAA) decarboxylase activity due to the common pyruvate enolate transition state formed following C-C bond cleavage in the retro-aldol and decarboxylation reactions.</text>
</comment>
<evidence type="ECO:0000256" key="14">
    <source>
        <dbReference type="SAM" id="MobiDB-lite"/>
    </source>
</evidence>
<feature type="binding site" evidence="13">
    <location>
        <position position="122"/>
    </location>
    <ligand>
        <name>Mg(2+)</name>
        <dbReference type="ChEBI" id="CHEBI:18420"/>
    </ligand>
</feature>
<dbReference type="Gene3D" id="3.50.30.40">
    <property type="entry name" value="Ribonuclease E inhibitor RraA/RraA-like"/>
    <property type="match status" value="1"/>
</dbReference>
<feature type="binding site" evidence="13">
    <location>
        <position position="121"/>
    </location>
    <ligand>
        <name>substrate</name>
    </ligand>
</feature>
<comment type="catalytic activity">
    <reaction evidence="1">
        <text>4-hydroxy-4-methyl-2-oxoglutarate = 2 pyruvate</text>
        <dbReference type="Rhea" id="RHEA:22748"/>
        <dbReference type="ChEBI" id="CHEBI:15361"/>
        <dbReference type="ChEBI" id="CHEBI:58276"/>
        <dbReference type="EC" id="4.1.3.17"/>
    </reaction>
</comment>
<proteinExistence type="inferred from homology"/>
<accession>A0A8J3Y538</accession>
<comment type="similarity">
    <text evidence="3">Belongs to the class II aldolase/RraA-like family.</text>
</comment>
<dbReference type="AlphaFoldDB" id="A0A8J3Y538"/>
<comment type="subunit">
    <text evidence="4">Homotrimer.</text>
</comment>
<keyword evidence="13" id="KW-0479">Metal-binding</keyword>
<dbReference type="PANTHER" id="PTHR33254">
    <property type="entry name" value="4-HYDROXY-4-METHYL-2-OXOGLUTARATE ALDOLASE 3-RELATED"/>
    <property type="match status" value="1"/>
</dbReference>
<dbReference type="InterPro" id="IPR036704">
    <property type="entry name" value="RraA/RraA-like_sf"/>
</dbReference>
<evidence type="ECO:0000256" key="10">
    <source>
        <dbReference type="ARBA" id="ARBA00030169"/>
    </source>
</evidence>
<comment type="cofactor">
    <cofactor evidence="2">
        <name>a divalent metal cation</name>
        <dbReference type="ChEBI" id="CHEBI:60240"/>
    </cofactor>
</comment>
<dbReference type="GO" id="GO:0008168">
    <property type="term" value="F:methyltransferase activity"/>
    <property type="evidence" value="ECO:0007669"/>
    <property type="project" value="UniProtKB-KW"/>
</dbReference>
<evidence type="ECO:0000256" key="1">
    <source>
        <dbReference type="ARBA" id="ARBA00001342"/>
    </source>
</evidence>
<gene>
    <name evidence="15" type="primary">hxlA</name>
    <name evidence="15" type="ORF">Sya03_12600</name>
</gene>
<evidence type="ECO:0000313" key="16">
    <source>
        <dbReference type="Proteomes" id="UP000652013"/>
    </source>
</evidence>
<evidence type="ECO:0000256" key="2">
    <source>
        <dbReference type="ARBA" id="ARBA00001968"/>
    </source>
</evidence>
<keyword evidence="15" id="KW-0489">Methyltransferase</keyword>